<dbReference type="SUPFAM" id="SSF110849">
    <property type="entry name" value="ParB/Sulfiredoxin"/>
    <property type="match status" value="1"/>
</dbReference>
<reference evidence="4 5" key="1">
    <citation type="submission" date="2016-10" db="EMBL/GenBank/DDBJ databases">
        <authorList>
            <person name="de Groot N.N."/>
        </authorList>
    </citation>
    <scope>NUCLEOTIDE SEQUENCE [LARGE SCALE GENOMIC DNA]</scope>
    <source>
        <strain evidence="4 5">CGMCC 4.6858</strain>
    </source>
</reference>
<evidence type="ECO:0000313" key="5">
    <source>
        <dbReference type="Proteomes" id="UP000199034"/>
    </source>
</evidence>
<dbReference type="Pfam" id="PF02195">
    <property type="entry name" value="ParB_N"/>
    <property type="match status" value="1"/>
</dbReference>
<dbReference type="AlphaFoldDB" id="A0A1G6LR52"/>
<evidence type="ECO:0000313" key="4">
    <source>
        <dbReference type="EMBL" id="SDC45186.1"/>
    </source>
</evidence>
<dbReference type="Proteomes" id="UP000199034">
    <property type="component" value="Unassembled WGS sequence"/>
</dbReference>
<dbReference type="Pfam" id="PF17762">
    <property type="entry name" value="HTH_ParB"/>
    <property type="match status" value="1"/>
</dbReference>
<comment type="similarity">
    <text evidence="1">Belongs to the ParB family.</text>
</comment>
<dbReference type="InterPro" id="IPR003115">
    <property type="entry name" value="ParB_N"/>
</dbReference>
<sequence>MTTTEHPTDTTVDLTTPTLPLDRVRQHPNNARWAAVADPEMVESIRSIGIAQALTVAPAYDWDGYYALGGNRRLDGAAKAGLDEVPVMLRDDLVTEAQQLEFMLVENLHRSDLSPAEEAAAYEQLTLFGHDIDAIAAATGRAKSTIKARLRLTSLGETARGRLHAGEITIADAEAVLEFAGDETAAERLDAALGTPDFQVEVRVLRRRRDTLASYAAQVEQWTAAGIALVEWPDGQRVTGPNRIYPVAWFTTDELRDPAGHDGCLVYEDGDADQHREPRLLCRDGSLHPLPATTSTAPVVSEQQRSQWEAQQAEREQRAARRAAASAARLDWMREHFAHLLPPRTHSDLAKAATAALPLLITAPGSEDAIDTRTLLAALGVAQDDQSYAGQQRARSIAAATVAVAKPTHALATFAAWTAASIASALDAVDDLSDDLTEIQHALAVWDWLKTAGYPLSEVDREVRTELEIRHTELVNETAEAAS</sequence>
<evidence type="ECO:0000259" key="3">
    <source>
        <dbReference type="SMART" id="SM00470"/>
    </source>
</evidence>
<dbReference type="Gene3D" id="1.10.10.2830">
    <property type="match status" value="1"/>
</dbReference>
<dbReference type="InterPro" id="IPR036086">
    <property type="entry name" value="ParB/Sulfiredoxin_sf"/>
</dbReference>
<evidence type="ECO:0000256" key="1">
    <source>
        <dbReference type="ARBA" id="ARBA00006295"/>
    </source>
</evidence>
<gene>
    <name evidence="4" type="ORF">SAMN05421872_102321</name>
</gene>
<dbReference type="EMBL" id="FMZM01000002">
    <property type="protein sequence ID" value="SDC45186.1"/>
    <property type="molecule type" value="Genomic_DNA"/>
</dbReference>
<dbReference type="GO" id="GO:0007059">
    <property type="term" value="P:chromosome segregation"/>
    <property type="evidence" value="ECO:0007669"/>
    <property type="project" value="UniProtKB-KW"/>
</dbReference>
<dbReference type="PANTHER" id="PTHR33375">
    <property type="entry name" value="CHROMOSOME-PARTITIONING PROTEIN PARB-RELATED"/>
    <property type="match status" value="1"/>
</dbReference>
<accession>A0A1G6LR52</accession>
<dbReference type="RefSeq" id="WP_090851668.1">
    <property type="nucleotide sequence ID" value="NZ_FMZM01000002.1"/>
</dbReference>
<proteinExistence type="inferred from homology"/>
<dbReference type="GO" id="GO:0045881">
    <property type="term" value="P:positive regulation of sporulation resulting in formation of a cellular spore"/>
    <property type="evidence" value="ECO:0007669"/>
    <property type="project" value="TreeGrafter"/>
</dbReference>
<dbReference type="STRING" id="1045774.SAMN05421872_102321"/>
<dbReference type="InterPro" id="IPR050336">
    <property type="entry name" value="Chromosome_partition/occlusion"/>
</dbReference>
<dbReference type="InterPro" id="IPR041468">
    <property type="entry name" value="HTH_ParB/Spo0J"/>
</dbReference>
<name>A0A1G6LR52_9ACTN</name>
<dbReference type="Gene3D" id="3.90.1530.30">
    <property type="match status" value="1"/>
</dbReference>
<dbReference type="PANTHER" id="PTHR33375:SF1">
    <property type="entry name" value="CHROMOSOME-PARTITIONING PROTEIN PARB-RELATED"/>
    <property type="match status" value="1"/>
</dbReference>
<dbReference type="OrthoDB" id="70307at2"/>
<dbReference type="SUPFAM" id="SSF109709">
    <property type="entry name" value="KorB DNA-binding domain-like"/>
    <property type="match status" value="1"/>
</dbReference>
<dbReference type="NCBIfam" id="TIGR00180">
    <property type="entry name" value="parB_part"/>
    <property type="match status" value="1"/>
</dbReference>
<dbReference type="GO" id="GO:0003677">
    <property type="term" value="F:DNA binding"/>
    <property type="evidence" value="ECO:0007669"/>
    <property type="project" value="InterPro"/>
</dbReference>
<dbReference type="SMART" id="SM00470">
    <property type="entry name" value="ParB"/>
    <property type="match status" value="1"/>
</dbReference>
<feature type="domain" description="ParB-like N-terminal" evidence="3">
    <location>
        <begin position="17"/>
        <end position="108"/>
    </location>
</feature>
<dbReference type="InterPro" id="IPR004437">
    <property type="entry name" value="ParB/RepB/Spo0J"/>
</dbReference>
<dbReference type="GO" id="GO:0005694">
    <property type="term" value="C:chromosome"/>
    <property type="evidence" value="ECO:0007669"/>
    <property type="project" value="TreeGrafter"/>
</dbReference>
<evidence type="ECO:0000256" key="2">
    <source>
        <dbReference type="ARBA" id="ARBA00022829"/>
    </source>
</evidence>
<keyword evidence="5" id="KW-1185">Reference proteome</keyword>
<organism evidence="4 5">
    <name type="scientific">Nocardioides lianchengensis</name>
    <dbReference type="NCBI Taxonomy" id="1045774"/>
    <lineage>
        <taxon>Bacteria</taxon>
        <taxon>Bacillati</taxon>
        <taxon>Actinomycetota</taxon>
        <taxon>Actinomycetes</taxon>
        <taxon>Propionibacteriales</taxon>
        <taxon>Nocardioidaceae</taxon>
        <taxon>Nocardioides</taxon>
    </lineage>
</organism>
<keyword evidence="2" id="KW-0159">Chromosome partition</keyword>
<protein>
    <submittedName>
        <fullName evidence="4">ParB/RepB/Spo0J family partition protein</fullName>
    </submittedName>
</protein>